<dbReference type="Proteomes" id="UP001147830">
    <property type="component" value="Unassembled WGS sequence"/>
</dbReference>
<accession>A0A9X2WCC1</accession>
<keyword evidence="2" id="KW-1185">Reference proteome</keyword>
<evidence type="ECO:0000313" key="2">
    <source>
        <dbReference type="Proteomes" id="UP001147830"/>
    </source>
</evidence>
<protein>
    <submittedName>
        <fullName evidence="1">Uncharacterized protein</fullName>
    </submittedName>
</protein>
<reference evidence="1" key="2">
    <citation type="submission" date="2022-08" db="EMBL/GenBank/DDBJ databases">
        <authorList>
            <person name="Dong C."/>
        </authorList>
    </citation>
    <scope>NUCLEOTIDE SEQUENCE</scope>
    <source>
        <strain evidence="1">59MF3M-4</strain>
    </source>
</reference>
<organism evidence="1 2">
    <name type="scientific">Thalassolituus pacificus</name>
    <dbReference type="NCBI Taxonomy" id="2975440"/>
    <lineage>
        <taxon>Bacteria</taxon>
        <taxon>Pseudomonadati</taxon>
        <taxon>Pseudomonadota</taxon>
        <taxon>Gammaproteobacteria</taxon>
        <taxon>Oceanospirillales</taxon>
        <taxon>Oceanospirillaceae</taxon>
        <taxon>Thalassolituus</taxon>
    </lineage>
</organism>
<name>A0A9X2WCC1_9GAMM</name>
<reference evidence="1" key="1">
    <citation type="journal article" date="2022" name="Front. Microbiol.">
        <title>Genome-based taxonomic rearrangement of Oceanobacter-related bacteria including the description of Thalassolituus hydrocarbonoclasticus sp. nov. and Thalassolituus pacificus sp. nov. and emended description of the genus Thalassolituus.</title>
        <authorList>
            <person name="Dong C."/>
            <person name="Wei L."/>
            <person name="Wang J."/>
            <person name="Lai Q."/>
            <person name="Huang Z."/>
            <person name="Shao Z."/>
        </authorList>
    </citation>
    <scope>NUCLEOTIDE SEQUENCE</scope>
    <source>
        <strain evidence="1">59MF3M-4</strain>
    </source>
</reference>
<sequence length="84" mass="9417">MNAALEVVKRDEKYAYERYHALKADAATAPDVVQAAKVHWQELDELIVQLMILIDDESDLQELLNNILQSSSSFTESIPLAKSA</sequence>
<comment type="caution">
    <text evidence="1">The sequence shown here is derived from an EMBL/GenBank/DDBJ whole genome shotgun (WGS) entry which is preliminary data.</text>
</comment>
<proteinExistence type="predicted"/>
<dbReference type="AlphaFoldDB" id="A0A9X2WCC1"/>
<gene>
    <name evidence="1" type="ORF">NYR02_00750</name>
</gene>
<dbReference type="EMBL" id="JAOANI010000002">
    <property type="protein sequence ID" value="MCT7357550.1"/>
    <property type="molecule type" value="Genomic_DNA"/>
</dbReference>
<dbReference type="RefSeq" id="WP_260974483.1">
    <property type="nucleotide sequence ID" value="NZ_JAOANI010000002.1"/>
</dbReference>
<evidence type="ECO:0000313" key="1">
    <source>
        <dbReference type="EMBL" id="MCT7357550.1"/>
    </source>
</evidence>